<dbReference type="SMART" id="SM00700">
    <property type="entry name" value="JHBP"/>
    <property type="match status" value="1"/>
</dbReference>
<evidence type="ECO:0000313" key="2">
    <source>
        <dbReference type="Proteomes" id="UP000007879"/>
    </source>
</evidence>
<reference evidence="2" key="1">
    <citation type="journal article" date="2010" name="Nature">
        <title>The Amphimedon queenslandica genome and the evolution of animal complexity.</title>
        <authorList>
            <person name="Srivastava M."/>
            <person name="Simakov O."/>
            <person name="Chapman J."/>
            <person name="Fahey B."/>
            <person name="Gauthier M.E."/>
            <person name="Mitros T."/>
            <person name="Richards G.S."/>
            <person name="Conaco C."/>
            <person name="Dacre M."/>
            <person name="Hellsten U."/>
            <person name="Larroux C."/>
            <person name="Putnam N.H."/>
            <person name="Stanke M."/>
            <person name="Adamska M."/>
            <person name="Darling A."/>
            <person name="Degnan S.M."/>
            <person name="Oakley T.H."/>
            <person name="Plachetzki D.C."/>
            <person name="Zhai Y."/>
            <person name="Adamski M."/>
            <person name="Calcino A."/>
            <person name="Cummins S.F."/>
            <person name="Goodstein D.M."/>
            <person name="Harris C."/>
            <person name="Jackson D.J."/>
            <person name="Leys S.P."/>
            <person name="Shu S."/>
            <person name="Woodcroft B.J."/>
            <person name="Vervoort M."/>
            <person name="Kosik K.S."/>
            <person name="Manning G."/>
            <person name="Degnan B.M."/>
            <person name="Rokhsar D.S."/>
        </authorList>
    </citation>
    <scope>NUCLEOTIDE SEQUENCE [LARGE SCALE GENOMIC DNA]</scope>
</reference>
<dbReference type="Pfam" id="PF06585">
    <property type="entry name" value="JHBP"/>
    <property type="match status" value="1"/>
</dbReference>
<protein>
    <submittedName>
        <fullName evidence="1">Uncharacterized protein</fullName>
    </submittedName>
</protein>
<dbReference type="SUPFAM" id="SSF55394">
    <property type="entry name" value="Bactericidal permeability-increasing protein, BPI"/>
    <property type="match status" value="1"/>
</dbReference>
<accession>A0A1X7VLY7</accession>
<dbReference type="GO" id="GO:0008289">
    <property type="term" value="F:lipid binding"/>
    <property type="evidence" value="ECO:0007669"/>
    <property type="project" value="InterPro"/>
</dbReference>
<reference evidence="1" key="2">
    <citation type="submission" date="2017-05" db="UniProtKB">
        <authorList>
            <consortium name="EnsemblMetazoa"/>
        </authorList>
    </citation>
    <scope>IDENTIFICATION</scope>
</reference>
<dbReference type="InterPro" id="IPR038606">
    <property type="entry name" value="To_sf"/>
</dbReference>
<dbReference type="Pfam" id="PF16984">
    <property type="entry name" value="Grp7_allergen"/>
    <property type="match status" value="1"/>
</dbReference>
<proteinExistence type="predicted"/>
<dbReference type="Gene3D" id="3.15.10.30">
    <property type="entry name" value="Haemolymph juvenile hormone binding protein"/>
    <property type="match status" value="1"/>
</dbReference>
<name>A0A1X7VLY7_AMPQE</name>
<dbReference type="Gene3D" id="3.15.10.50">
    <property type="match status" value="1"/>
</dbReference>
<dbReference type="AlphaFoldDB" id="A0A1X7VLY7"/>
<sequence length="438" mass="46940">MSSSSYMRFLNEVLQNAKAHMKDGIPALGVPPLDPLDIGKLAFEEGTSYVNFKAYFRDVAIHGFSAINISKVSFNPATLEVSATAVVKTLKVTGKYKLNGMAIFVVPLEGNGDFTVKADTVSVNIKMKVGNNFGIDLMKTKMEVEKIGFDFKSVHAELTGLEGGGNLDKTLNSLINSIGGRVFKHVEPVLSGAMEHQLQALINDELKKLPTAGNAMADKPPIMAKAFCRPQFDLISEKANTGNMDSVFDKILANVNFKLSQGYDPWKVDQDAETSFSKSISSGIPFMPDIHIGGSARFHDIQIFGLSHLVRTGPVTLSVSPPSLAFQIGVAGSVHGGGDWSASLTPIHISGSGSVSIGNFSIGGKIKISNKKGKIESIGFSSDPDVHVDISGLGPLSWIASQFMDAAAKVISPWLNDIVMPKVTDVLQNELDNVELPF</sequence>
<dbReference type="InterPro" id="IPR017943">
    <property type="entry name" value="Bactericidal_perm-incr_a/b_dom"/>
</dbReference>
<dbReference type="KEGG" id="aqu:109590397"/>
<keyword evidence="2" id="KW-1185">Reference proteome</keyword>
<dbReference type="InParanoid" id="A0A1X7VLY7"/>
<dbReference type="PANTHER" id="PTHR11008:SF9">
    <property type="entry name" value="PROTEIN TAKEOUT-LIKE PROTEIN"/>
    <property type="match status" value="1"/>
</dbReference>
<dbReference type="EnsemblMetazoa" id="Aqu2.1.41396_001">
    <property type="protein sequence ID" value="Aqu2.1.41396_001"/>
    <property type="gene ID" value="Aqu2.1.41396"/>
</dbReference>
<gene>
    <name evidence="1" type="primary">109590397</name>
</gene>
<evidence type="ECO:0000313" key="1">
    <source>
        <dbReference type="EnsemblMetazoa" id="Aqu2.1.41396_001"/>
    </source>
</evidence>
<dbReference type="PANTHER" id="PTHR11008">
    <property type="entry name" value="PROTEIN TAKEOUT-LIKE PROTEIN"/>
    <property type="match status" value="1"/>
</dbReference>
<dbReference type="Proteomes" id="UP000007879">
    <property type="component" value="Unassembled WGS sequence"/>
</dbReference>
<dbReference type="InterPro" id="IPR038602">
    <property type="entry name" value="Mite_allergen_7_sf"/>
</dbReference>
<dbReference type="InterPro" id="IPR010562">
    <property type="entry name" value="Haemolymph_juvenile_hormone-bd"/>
</dbReference>
<organism evidence="1">
    <name type="scientific">Amphimedon queenslandica</name>
    <name type="common">Sponge</name>
    <dbReference type="NCBI Taxonomy" id="400682"/>
    <lineage>
        <taxon>Eukaryota</taxon>
        <taxon>Metazoa</taxon>
        <taxon>Porifera</taxon>
        <taxon>Demospongiae</taxon>
        <taxon>Heteroscleromorpha</taxon>
        <taxon>Haplosclerida</taxon>
        <taxon>Niphatidae</taxon>
        <taxon>Amphimedon</taxon>
    </lineage>
</organism>
<dbReference type="InterPro" id="IPR020234">
    <property type="entry name" value="Mite_allergen_group-7"/>
</dbReference>
<dbReference type="EnsemblMetazoa" id="XM_020006324.1">
    <property type="protein sequence ID" value="XP_019861883.1"/>
    <property type="gene ID" value="LOC109590397"/>
</dbReference>
<dbReference type="OrthoDB" id="6380971at2759"/>